<feature type="non-terminal residue" evidence="1">
    <location>
        <position position="144"/>
    </location>
</feature>
<dbReference type="InterPro" id="IPR012337">
    <property type="entry name" value="RNaseH-like_sf"/>
</dbReference>
<evidence type="ECO:0000313" key="1">
    <source>
        <dbReference type="EMBL" id="KAJ7043800.1"/>
    </source>
</evidence>
<dbReference type="EMBL" id="JARJCM010000008">
    <property type="protein sequence ID" value="KAJ7043800.1"/>
    <property type="molecule type" value="Genomic_DNA"/>
</dbReference>
<dbReference type="Gene3D" id="3.30.420.10">
    <property type="entry name" value="Ribonuclease H-like superfamily/Ribonuclease H"/>
    <property type="match status" value="1"/>
</dbReference>
<keyword evidence="2" id="KW-1185">Reference proteome</keyword>
<evidence type="ECO:0000313" key="2">
    <source>
        <dbReference type="Proteomes" id="UP001218188"/>
    </source>
</evidence>
<evidence type="ECO:0008006" key="3">
    <source>
        <dbReference type="Google" id="ProtNLM"/>
    </source>
</evidence>
<dbReference type="InterPro" id="IPR036397">
    <property type="entry name" value="RNaseH_sf"/>
</dbReference>
<dbReference type="SUPFAM" id="SSF53098">
    <property type="entry name" value="Ribonuclease H-like"/>
    <property type="match status" value="1"/>
</dbReference>
<sequence length="144" mass="15298">MDSRQTAGQALDSLWGPISAKGSGSYVYVEGIGSKTNAAGAGIFFGPNSSLNLSLVVPGPNYGTAERARIFAIHQVLVNASPAADVVIFCPSKAIVRQLCYSAAKNMNLGWPGQNSDIFKDTIKLLASRHARTTFVHVESRSNE</sequence>
<dbReference type="AlphaFoldDB" id="A0AAD6TEE1"/>
<name>A0AAD6TEE1_9AGAR</name>
<reference evidence="1" key="1">
    <citation type="submission" date="2023-03" db="EMBL/GenBank/DDBJ databases">
        <title>Massive genome expansion in bonnet fungi (Mycena s.s.) driven by repeated elements and novel gene families across ecological guilds.</title>
        <authorList>
            <consortium name="Lawrence Berkeley National Laboratory"/>
            <person name="Harder C.B."/>
            <person name="Miyauchi S."/>
            <person name="Viragh M."/>
            <person name="Kuo A."/>
            <person name="Thoen E."/>
            <person name="Andreopoulos B."/>
            <person name="Lu D."/>
            <person name="Skrede I."/>
            <person name="Drula E."/>
            <person name="Henrissat B."/>
            <person name="Morin E."/>
            <person name="Kohler A."/>
            <person name="Barry K."/>
            <person name="LaButti K."/>
            <person name="Morin E."/>
            <person name="Salamov A."/>
            <person name="Lipzen A."/>
            <person name="Mereny Z."/>
            <person name="Hegedus B."/>
            <person name="Baldrian P."/>
            <person name="Stursova M."/>
            <person name="Weitz H."/>
            <person name="Taylor A."/>
            <person name="Grigoriev I.V."/>
            <person name="Nagy L.G."/>
            <person name="Martin F."/>
            <person name="Kauserud H."/>
        </authorList>
    </citation>
    <scope>NUCLEOTIDE SEQUENCE</scope>
    <source>
        <strain evidence="1">CBHHK200</strain>
    </source>
</reference>
<comment type="caution">
    <text evidence="1">The sequence shown here is derived from an EMBL/GenBank/DDBJ whole genome shotgun (WGS) entry which is preliminary data.</text>
</comment>
<protein>
    <recommendedName>
        <fullName evidence="3">RNase H type-1 domain-containing protein</fullName>
    </recommendedName>
</protein>
<accession>A0AAD6TEE1</accession>
<dbReference type="Proteomes" id="UP001218188">
    <property type="component" value="Unassembled WGS sequence"/>
</dbReference>
<proteinExistence type="predicted"/>
<dbReference type="GO" id="GO:0003676">
    <property type="term" value="F:nucleic acid binding"/>
    <property type="evidence" value="ECO:0007669"/>
    <property type="project" value="InterPro"/>
</dbReference>
<gene>
    <name evidence="1" type="ORF">C8F04DRAFT_943011</name>
</gene>
<organism evidence="1 2">
    <name type="scientific">Mycena alexandri</name>
    <dbReference type="NCBI Taxonomy" id="1745969"/>
    <lineage>
        <taxon>Eukaryota</taxon>
        <taxon>Fungi</taxon>
        <taxon>Dikarya</taxon>
        <taxon>Basidiomycota</taxon>
        <taxon>Agaricomycotina</taxon>
        <taxon>Agaricomycetes</taxon>
        <taxon>Agaricomycetidae</taxon>
        <taxon>Agaricales</taxon>
        <taxon>Marasmiineae</taxon>
        <taxon>Mycenaceae</taxon>
        <taxon>Mycena</taxon>
    </lineage>
</organism>